<accession>A0AAW9RQQ7</accession>
<protein>
    <recommendedName>
        <fullName evidence="2">Uridine phosphorylase</fullName>
        <ecNumber evidence="1">2.4.2.3</ecNumber>
    </recommendedName>
</protein>
<comment type="caution">
    <text evidence="5">The sequence shown here is derived from an EMBL/GenBank/DDBJ whole genome shotgun (WGS) entry which is preliminary data.</text>
</comment>
<evidence type="ECO:0000259" key="4">
    <source>
        <dbReference type="Pfam" id="PF01048"/>
    </source>
</evidence>
<evidence type="ECO:0000256" key="2">
    <source>
        <dbReference type="ARBA" id="ARBA00021980"/>
    </source>
</evidence>
<dbReference type="GO" id="GO:0004731">
    <property type="term" value="F:purine-nucleoside phosphorylase activity"/>
    <property type="evidence" value="ECO:0007669"/>
    <property type="project" value="TreeGrafter"/>
</dbReference>
<dbReference type="EC" id="2.4.2.3" evidence="1"/>
<comment type="catalytic activity">
    <reaction evidence="3">
        <text>uridine + phosphate = alpha-D-ribose 1-phosphate + uracil</text>
        <dbReference type="Rhea" id="RHEA:24388"/>
        <dbReference type="ChEBI" id="CHEBI:16704"/>
        <dbReference type="ChEBI" id="CHEBI:17568"/>
        <dbReference type="ChEBI" id="CHEBI:43474"/>
        <dbReference type="ChEBI" id="CHEBI:57720"/>
        <dbReference type="EC" id="2.4.2.3"/>
    </reaction>
</comment>
<sequence>MQFRKLNPGKKKPPIEFKETDLILNNDGSVYHLNLLPEHISDTIITVGDPGRVYRISHYFDNIEFEINRREFVTHTGTYKGKRITAMSTGMGTDNVEIVLNELDALANINLKTRRRKSKHTRLRIIRVGTSGAIREDIRLNSHLVSNYAIGFDTLMYFYKLTQNETENRISDSLQATLSLPFRPYCVQGSEELKDILGFDMVEGNTVTLPGFYAPQMRNLRAEIAFPSLIEDLNYFHECDAWITNFEMETAGYYALGRILGHDVISLNAIIANRISNKFSKSPNKTIDALIRKVLDRV</sequence>
<dbReference type="RefSeq" id="WP_346820012.1">
    <property type="nucleotide sequence ID" value="NZ_JBDKWZ010000002.1"/>
</dbReference>
<name>A0AAW9RQQ7_9BACT</name>
<evidence type="ECO:0000313" key="6">
    <source>
        <dbReference type="Proteomes" id="UP001403385"/>
    </source>
</evidence>
<dbReference type="SUPFAM" id="SSF53167">
    <property type="entry name" value="Purine and uridine phosphorylases"/>
    <property type="match status" value="1"/>
</dbReference>
<dbReference type="AlphaFoldDB" id="A0AAW9RQQ7"/>
<dbReference type="PANTHER" id="PTHR43691">
    <property type="entry name" value="URIDINE PHOSPHORYLASE"/>
    <property type="match status" value="1"/>
</dbReference>
<proteinExistence type="predicted"/>
<evidence type="ECO:0000256" key="3">
    <source>
        <dbReference type="ARBA" id="ARBA00048447"/>
    </source>
</evidence>
<feature type="domain" description="Nucleoside phosphorylase" evidence="4">
    <location>
        <begin position="44"/>
        <end position="272"/>
    </location>
</feature>
<dbReference type="Gene3D" id="3.40.50.1580">
    <property type="entry name" value="Nucleoside phosphorylase domain"/>
    <property type="match status" value="1"/>
</dbReference>
<evidence type="ECO:0000313" key="5">
    <source>
        <dbReference type="EMBL" id="MEN7547227.1"/>
    </source>
</evidence>
<organism evidence="5 6">
    <name type="scientific">Rapidithrix thailandica</name>
    <dbReference type="NCBI Taxonomy" id="413964"/>
    <lineage>
        <taxon>Bacteria</taxon>
        <taxon>Pseudomonadati</taxon>
        <taxon>Bacteroidota</taxon>
        <taxon>Cytophagia</taxon>
        <taxon>Cytophagales</taxon>
        <taxon>Flammeovirgaceae</taxon>
        <taxon>Rapidithrix</taxon>
    </lineage>
</organism>
<dbReference type="GO" id="GO:0005829">
    <property type="term" value="C:cytosol"/>
    <property type="evidence" value="ECO:0007669"/>
    <property type="project" value="TreeGrafter"/>
</dbReference>
<dbReference type="Proteomes" id="UP001403385">
    <property type="component" value="Unassembled WGS sequence"/>
</dbReference>
<dbReference type="Pfam" id="PF01048">
    <property type="entry name" value="PNP_UDP_1"/>
    <property type="match status" value="1"/>
</dbReference>
<dbReference type="InterPro" id="IPR035994">
    <property type="entry name" value="Nucleoside_phosphorylase_sf"/>
</dbReference>
<evidence type="ECO:0000256" key="1">
    <source>
        <dbReference type="ARBA" id="ARBA00011888"/>
    </source>
</evidence>
<keyword evidence="6" id="KW-1185">Reference proteome</keyword>
<dbReference type="GO" id="GO:0004850">
    <property type="term" value="F:uridine phosphorylase activity"/>
    <property type="evidence" value="ECO:0007669"/>
    <property type="project" value="UniProtKB-EC"/>
</dbReference>
<dbReference type="PANTHER" id="PTHR43691:SF11">
    <property type="entry name" value="FI09636P-RELATED"/>
    <property type="match status" value="1"/>
</dbReference>
<dbReference type="GO" id="GO:0006152">
    <property type="term" value="P:purine nucleoside catabolic process"/>
    <property type="evidence" value="ECO:0007669"/>
    <property type="project" value="TreeGrafter"/>
</dbReference>
<dbReference type="CDD" id="cd00436">
    <property type="entry name" value="UP_TbUP-like"/>
    <property type="match status" value="1"/>
</dbReference>
<dbReference type="InterPro" id="IPR000845">
    <property type="entry name" value="Nucleoside_phosphorylase_d"/>
</dbReference>
<gene>
    <name evidence="5" type="ORF">AAG747_04865</name>
</gene>
<reference evidence="5 6" key="1">
    <citation type="submission" date="2024-04" db="EMBL/GenBank/DDBJ databases">
        <title>Novel genus in family Flammeovirgaceae.</title>
        <authorList>
            <person name="Nguyen T.H."/>
            <person name="Vuong T.Q."/>
            <person name="Le H."/>
            <person name="Kim S.-G."/>
        </authorList>
    </citation>
    <scope>NUCLEOTIDE SEQUENCE [LARGE SCALE GENOMIC DNA]</scope>
    <source>
        <strain evidence="5 6">JCM 23209</strain>
    </source>
</reference>
<dbReference type="EMBL" id="JBDKWZ010000002">
    <property type="protein sequence ID" value="MEN7547227.1"/>
    <property type="molecule type" value="Genomic_DNA"/>
</dbReference>